<dbReference type="PANTHER" id="PTHR43335:SF4">
    <property type="entry name" value="ABC TRANSPORTER, ATP-BINDING PROTEIN"/>
    <property type="match status" value="1"/>
</dbReference>
<dbReference type="eggNOG" id="COG1131">
    <property type="taxonomic scope" value="Bacteria"/>
</dbReference>
<dbReference type="Gene3D" id="3.40.50.300">
    <property type="entry name" value="P-loop containing nucleotide triphosphate hydrolases"/>
    <property type="match status" value="1"/>
</dbReference>
<proteinExistence type="inferred from homology"/>
<dbReference type="Proteomes" id="UP000018291">
    <property type="component" value="Unassembled WGS sequence"/>
</dbReference>
<evidence type="ECO:0000256" key="1">
    <source>
        <dbReference type="ARBA" id="ARBA00005417"/>
    </source>
</evidence>
<accession>R4YYN0</accession>
<evidence type="ECO:0000313" key="3">
    <source>
        <dbReference type="EMBL" id="CCM62076.1"/>
    </source>
</evidence>
<dbReference type="RefSeq" id="WP_012223130.1">
    <property type="nucleotide sequence ID" value="NZ_HG422565.1"/>
</dbReference>
<organism evidence="3 4">
    <name type="scientific">Candidatus Neomicrothrix parvicella RN1</name>
    <dbReference type="NCBI Taxonomy" id="1229780"/>
    <lineage>
        <taxon>Bacteria</taxon>
        <taxon>Bacillati</taxon>
        <taxon>Actinomycetota</taxon>
        <taxon>Acidimicrobiia</taxon>
        <taxon>Acidimicrobiales</taxon>
        <taxon>Microthrixaceae</taxon>
        <taxon>Candidatus Neomicrothrix</taxon>
    </lineage>
</organism>
<reference evidence="3 4" key="1">
    <citation type="journal article" date="2013" name="ISME J.">
        <title>Metabolic model for the filamentous 'Candidatus Microthrix parvicella' based on genomic and metagenomic analyses.</title>
        <authorList>
            <person name="Jon McIlroy S."/>
            <person name="Kristiansen R."/>
            <person name="Albertsen M."/>
            <person name="Michael Karst S."/>
            <person name="Rossetti S."/>
            <person name="Lund Nielsen J."/>
            <person name="Tandoi V."/>
            <person name="James Seviour R."/>
            <person name="Nielsen P.H."/>
        </authorList>
    </citation>
    <scope>NUCLEOTIDE SEQUENCE [LARGE SCALE GENOMIC DNA]</scope>
    <source>
        <strain evidence="3 4">RN1</strain>
    </source>
</reference>
<name>R4YYN0_9ACTN</name>
<dbReference type="HOGENOM" id="CLU_2583197_0_0_11"/>
<keyword evidence="2" id="KW-0813">Transport</keyword>
<dbReference type="STRING" id="1229780.BN381_10307"/>
<protein>
    <submittedName>
        <fullName evidence="3">Uncharacterized protein</fullName>
    </submittedName>
</protein>
<comment type="similarity">
    <text evidence="1">Belongs to the ABC transporter superfamily.</text>
</comment>
<keyword evidence="4" id="KW-1185">Reference proteome</keyword>
<dbReference type="SUPFAM" id="SSF52540">
    <property type="entry name" value="P-loop containing nucleoside triphosphate hydrolases"/>
    <property type="match status" value="1"/>
</dbReference>
<gene>
    <name evidence="3" type="ORF">BN381_10307</name>
</gene>
<sequence>MRQRLGLDPQGTRTLRDLLRTHAANGGTVLVSSHTLAEVEHLADDVIVINRGRLVTHGALEELILTWTSELTAPDEDTRS</sequence>
<evidence type="ECO:0000256" key="2">
    <source>
        <dbReference type="ARBA" id="ARBA00022448"/>
    </source>
</evidence>
<comment type="caution">
    <text evidence="3">The sequence shown here is derived from an EMBL/GenBank/DDBJ whole genome shotgun (WGS) entry which is preliminary data.</text>
</comment>
<dbReference type="PANTHER" id="PTHR43335">
    <property type="entry name" value="ABC TRANSPORTER, ATP-BINDING PROTEIN"/>
    <property type="match status" value="1"/>
</dbReference>
<dbReference type="EMBL" id="CANL01000001">
    <property type="protein sequence ID" value="CCM62076.1"/>
    <property type="molecule type" value="Genomic_DNA"/>
</dbReference>
<dbReference type="InterPro" id="IPR027417">
    <property type="entry name" value="P-loop_NTPase"/>
</dbReference>
<evidence type="ECO:0000313" key="4">
    <source>
        <dbReference type="Proteomes" id="UP000018291"/>
    </source>
</evidence>
<dbReference type="AlphaFoldDB" id="R4YYN0"/>